<dbReference type="PANTHER" id="PTHR37826">
    <property type="entry name" value="FLOTILLIN BAND_7_5 DOMAIN PROTEIN"/>
    <property type="match status" value="1"/>
</dbReference>
<organism evidence="3 4">
    <name type="scientific">Labilithrix luteola</name>
    <dbReference type="NCBI Taxonomy" id="1391654"/>
    <lineage>
        <taxon>Bacteria</taxon>
        <taxon>Pseudomonadati</taxon>
        <taxon>Myxococcota</taxon>
        <taxon>Polyangia</taxon>
        <taxon>Polyangiales</taxon>
        <taxon>Labilitrichaceae</taxon>
        <taxon>Labilithrix</taxon>
    </lineage>
</organism>
<feature type="domain" description="SPFH" evidence="2">
    <location>
        <begin position="31"/>
        <end position="227"/>
    </location>
</feature>
<dbReference type="Pfam" id="PF13421">
    <property type="entry name" value="Band_7_1"/>
    <property type="match status" value="1"/>
</dbReference>
<dbReference type="STRING" id="1391654.AKJ09_09750"/>
<evidence type="ECO:0000313" key="3">
    <source>
        <dbReference type="EMBL" id="AKV03087.1"/>
    </source>
</evidence>
<dbReference type="RefSeq" id="WP_146653910.1">
    <property type="nucleotide sequence ID" value="NZ_CP012333.1"/>
</dbReference>
<sequence>MGVFDFVKNGVREIMVARPDQAKHLIIYKHPDQNVPNWTQLTVDSDECAVFFKDGRVVGVLPPGRHTLSTQNIPFLNNIVNRFTGGDVFISEIFFVKTSPVRSVPFGGPIGDMIDPLTGEQVIPRIFGEFSLVVTDPVRFIVGYTGQAAQGDNDAILSWIKGLFMNGVKTTLGELCEVEQKSVLQAVSLTSKLANAFVANAPDLNEIGVRILQMGQFNLNFSEDDRQRLVAANAEIAKANRGVKVAEAQAKAKQFELDQKYSQDARYVQNLAGNYQNYAAGQAIIGAGQGMAQHGVDGGVAGAGIQMALGVNMANQMAGAMQAQPAQAQQPQFSPGGATVTCSKCNTRQPGGKFCAECGNALAQAKKFCTGCGQETSPAAKFCANCGTSTSASAPLSAR</sequence>
<accession>A0A0K1QBP1</accession>
<reference evidence="3 4" key="1">
    <citation type="submission" date="2015-08" db="EMBL/GenBank/DDBJ databases">
        <authorList>
            <person name="Babu N.S."/>
            <person name="Beckwith C.J."/>
            <person name="Beseler K.G."/>
            <person name="Brison A."/>
            <person name="Carone J.V."/>
            <person name="Caskin T.P."/>
            <person name="Diamond M."/>
            <person name="Durham M.E."/>
            <person name="Foxe J.M."/>
            <person name="Go M."/>
            <person name="Henderson B.A."/>
            <person name="Jones I.B."/>
            <person name="McGettigan J.A."/>
            <person name="Micheletti S.J."/>
            <person name="Nasrallah M.E."/>
            <person name="Ortiz D."/>
            <person name="Piller C.R."/>
            <person name="Privatt S.R."/>
            <person name="Schneider S.L."/>
            <person name="Sharp S."/>
            <person name="Smith T.C."/>
            <person name="Stanton J.D."/>
            <person name="Ullery H.E."/>
            <person name="Wilson R.J."/>
            <person name="Serrano M.G."/>
            <person name="Buck G."/>
            <person name="Lee V."/>
            <person name="Wang Y."/>
            <person name="Carvalho R."/>
            <person name="Voegtly L."/>
            <person name="Shi R."/>
            <person name="Duckworth R."/>
            <person name="Johnson A."/>
            <person name="Loviza R."/>
            <person name="Walstead R."/>
            <person name="Shah Z."/>
            <person name="Kiflezghi M."/>
            <person name="Wade K."/>
            <person name="Ball S.L."/>
            <person name="Bradley K.W."/>
            <person name="Asai D.J."/>
            <person name="Bowman C.A."/>
            <person name="Russell D.A."/>
            <person name="Pope W.H."/>
            <person name="Jacobs-Sera D."/>
            <person name="Hendrix R.W."/>
            <person name="Hatfull G.F."/>
        </authorList>
    </citation>
    <scope>NUCLEOTIDE SEQUENCE [LARGE SCALE GENOMIC DNA]</scope>
    <source>
        <strain evidence="3 4">DSM 27648</strain>
    </source>
</reference>
<dbReference type="PANTHER" id="PTHR37826:SF2">
    <property type="entry name" value="ZINC-RIBBON DOMAIN-CONTAINING PROTEIN"/>
    <property type="match status" value="1"/>
</dbReference>
<dbReference type="Proteomes" id="UP000064967">
    <property type="component" value="Chromosome"/>
</dbReference>
<gene>
    <name evidence="3" type="ORF">AKJ09_09750</name>
</gene>
<evidence type="ECO:0000259" key="1">
    <source>
        <dbReference type="Pfam" id="PF12773"/>
    </source>
</evidence>
<name>A0A0K1QBP1_9BACT</name>
<dbReference type="CDD" id="cd03408">
    <property type="entry name" value="SPFH_like_u1"/>
    <property type="match status" value="1"/>
</dbReference>
<dbReference type="EMBL" id="CP012333">
    <property type="protein sequence ID" value="AKV03087.1"/>
    <property type="molecule type" value="Genomic_DNA"/>
</dbReference>
<dbReference type="InterPro" id="IPR033880">
    <property type="entry name" value="SPFH_YdjI"/>
</dbReference>
<evidence type="ECO:0000259" key="2">
    <source>
        <dbReference type="Pfam" id="PF13421"/>
    </source>
</evidence>
<dbReference type="Pfam" id="PF12773">
    <property type="entry name" value="DZR"/>
    <property type="match status" value="1"/>
</dbReference>
<protein>
    <recommendedName>
        <fullName evidence="5">Virion core protein (Lumpy skin disease virus)</fullName>
    </recommendedName>
</protein>
<evidence type="ECO:0000313" key="4">
    <source>
        <dbReference type="Proteomes" id="UP000064967"/>
    </source>
</evidence>
<evidence type="ECO:0008006" key="5">
    <source>
        <dbReference type="Google" id="ProtNLM"/>
    </source>
</evidence>
<keyword evidence="4" id="KW-1185">Reference proteome</keyword>
<dbReference type="AlphaFoldDB" id="A0A0K1QBP1"/>
<proteinExistence type="predicted"/>
<dbReference type="OrthoDB" id="9764015at2"/>
<dbReference type="KEGG" id="llu:AKJ09_09750"/>
<dbReference type="InterPro" id="IPR025874">
    <property type="entry name" value="DZR"/>
</dbReference>
<feature type="domain" description="DZANK-type" evidence="1">
    <location>
        <begin position="342"/>
        <end position="387"/>
    </location>
</feature>